<evidence type="ECO:0000313" key="11">
    <source>
        <dbReference type="Proteomes" id="UP000823868"/>
    </source>
</evidence>
<dbReference type="Pfam" id="PF04509">
    <property type="entry name" value="CheC"/>
    <property type="match status" value="2"/>
</dbReference>
<dbReference type="InterPro" id="IPR036429">
    <property type="entry name" value="SpoA-like_sf"/>
</dbReference>
<comment type="caution">
    <text evidence="10">The sequence shown here is derived from an EMBL/GenBank/DDBJ whole genome shotgun (WGS) entry which is preliminary data.</text>
</comment>
<dbReference type="CDD" id="cd17907">
    <property type="entry name" value="FliY_FliN-Y"/>
    <property type="match status" value="1"/>
</dbReference>
<evidence type="ECO:0000256" key="4">
    <source>
        <dbReference type="ARBA" id="ARBA00022500"/>
    </source>
</evidence>
<dbReference type="InterPro" id="IPR051469">
    <property type="entry name" value="FliN/MopA/SpaO"/>
</dbReference>
<evidence type="ECO:0000313" key="10">
    <source>
        <dbReference type="EMBL" id="HIY21957.1"/>
    </source>
</evidence>
<evidence type="ECO:0000256" key="2">
    <source>
        <dbReference type="ARBA" id="ARBA00009226"/>
    </source>
</evidence>
<dbReference type="Pfam" id="PF01052">
    <property type="entry name" value="FliMN_C"/>
    <property type="match status" value="1"/>
</dbReference>
<dbReference type="GO" id="GO:0005886">
    <property type="term" value="C:plasma membrane"/>
    <property type="evidence" value="ECO:0007669"/>
    <property type="project" value="UniProtKB-SubCell"/>
</dbReference>
<dbReference type="AlphaFoldDB" id="A0A9D1YAA8"/>
<evidence type="ECO:0000259" key="9">
    <source>
        <dbReference type="Pfam" id="PF04509"/>
    </source>
</evidence>
<feature type="compositionally biased region" description="Pro residues" evidence="7">
    <location>
        <begin position="288"/>
        <end position="305"/>
    </location>
</feature>
<organism evidence="10 11">
    <name type="scientific">Candidatus Flavonifractor merdigallinarum</name>
    <dbReference type="NCBI Taxonomy" id="2838589"/>
    <lineage>
        <taxon>Bacteria</taxon>
        <taxon>Bacillati</taxon>
        <taxon>Bacillota</taxon>
        <taxon>Clostridia</taxon>
        <taxon>Eubacteriales</taxon>
        <taxon>Oscillospiraceae</taxon>
        <taxon>Flavonifractor</taxon>
    </lineage>
</organism>
<dbReference type="SUPFAM" id="SSF101801">
    <property type="entry name" value="Surface presentation of antigens (SPOA)"/>
    <property type="match status" value="1"/>
</dbReference>
<dbReference type="InterPro" id="IPR028976">
    <property type="entry name" value="CheC-like_sf"/>
</dbReference>
<dbReference type="NCBIfam" id="TIGR02480">
    <property type="entry name" value="fliN"/>
    <property type="match status" value="1"/>
</dbReference>
<dbReference type="GO" id="GO:0009425">
    <property type="term" value="C:bacterial-type flagellum basal body"/>
    <property type="evidence" value="ECO:0007669"/>
    <property type="project" value="InterPro"/>
</dbReference>
<keyword evidence="4" id="KW-0145">Chemotaxis</keyword>
<reference evidence="10" key="1">
    <citation type="journal article" date="2021" name="PeerJ">
        <title>Extensive microbial diversity within the chicken gut microbiome revealed by metagenomics and culture.</title>
        <authorList>
            <person name="Gilroy R."/>
            <person name="Ravi A."/>
            <person name="Getino M."/>
            <person name="Pursley I."/>
            <person name="Horton D.L."/>
            <person name="Alikhan N.F."/>
            <person name="Baker D."/>
            <person name="Gharbi K."/>
            <person name="Hall N."/>
            <person name="Watson M."/>
            <person name="Adriaenssens E.M."/>
            <person name="Foster-Nyarko E."/>
            <person name="Jarju S."/>
            <person name="Secka A."/>
            <person name="Antonio M."/>
            <person name="Oren A."/>
            <person name="Chaudhuri R.R."/>
            <person name="La Ragione R."/>
            <person name="Hildebrand F."/>
            <person name="Pallen M.J."/>
        </authorList>
    </citation>
    <scope>NUCLEOTIDE SEQUENCE</scope>
    <source>
        <strain evidence="10">ChiBcec16_6824</strain>
    </source>
</reference>
<dbReference type="GO" id="GO:0016787">
    <property type="term" value="F:hydrolase activity"/>
    <property type="evidence" value="ECO:0007669"/>
    <property type="project" value="InterPro"/>
</dbReference>
<evidence type="ECO:0000256" key="7">
    <source>
        <dbReference type="SAM" id="MobiDB-lite"/>
    </source>
</evidence>
<name>A0A9D1YAA8_9FIRM</name>
<dbReference type="GO" id="GO:0006935">
    <property type="term" value="P:chemotaxis"/>
    <property type="evidence" value="ECO:0007669"/>
    <property type="project" value="UniProtKB-KW"/>
</dbReference>
<keyword evidence="10" id="KW-0282">Flagellum</keyword>
<feature type="region of interest" description="Disordered" evidence="7">
    <location>
        <begin position="203"/>
        <end position="339"/>
    </location>
</feature>
<evidence type="ECO:0000256" key="1">
    <source>
        <dbReference type="ARBA" id="ARBA00004413"/>
    </source>
</evidence>
<dbReference type="PRINTS" id="PR00956">
    <property type="entry name" value="FLGMOTORFLIN"/>
</dbReference>
<reference evidence="10" key="2">
    <citation type="submission" date="2021-04" db="EMBL/GenBank/DDBJ databases">
        <authorList>
            <person name="Gilroy R."/>
        </authorList>
    </citation>
    <scope>NUCLEOTIDE SEQUENCE</scope>
    <source>
        <strain evidence="10">ChiBcec16_6824</strain>
    </source>
</reference>
<dbReference type="GO" id="GO:0003774">
    <property type="term" value="F:cytoskeletal motor activity"/>
    <property type="evidence" value="ECO:0007669"/>
    <property type="project" value="InterPro"/>
</dbReference>
<evidence type="ECO:0000259" key="8">
    <source>
        <dbReference type="Pfam" id="PF01052"/>
    </source>
</evidence>
<dbReference type="Gene3D" id="3.40.1550.10">
    <property type="entry name" value="CheC-like"/>
    <property type="match status" value="1"/>
</dbReference>
<sequence length="475" mass="50446">MDQNVFSAMELDAIGEVMNISLGSSATAVSNLLDHRVDITTPSVSVVPVEEFSLGDLEPAIAVEIKYVSGLEGSNIMLLKRHDVKVIVDILMGTEMPDEEFELNDLSISAVCEVMNQMMGAASTALSDFLGRPVNISTPKSYTLDDVVQFKNDHFAHSDGMLVVVRFTLGIENVLKSEFVNVMSVDLARELLGGFGMDIGALDSSAPAPEPEPAPAPAAAPSGGDSGGKLSQEEIERLMGGMGGGAAAPEPAPAPAPAPSGGDSGGKLSQEEIERLMGGMGGGAAAPAPTPAPQPAPAPQAPPMQQPQQPQYAPPMQQPMQQPQYAPPMQGAYNPMMQQPQYPGMPPQYVQPMQPVQPQMQMEPKVINTKPLQLPTLDVAQEIGEEQAQNLELIMSVPLEVSVEIGRTRRKVEDILTFSKGSLVVLDKLAGDQVDLFVNGLCVARGDVVVIDDNFGVRITEVLRQPQLLDLAKKG</sequence>
<accession>A0A9D1YAA8</accession>
<dbReference type="PANTHER" id="PTHR43484:SF1">
    <property type="entry name" value="FLAGELLAR MOTOR SWITCH PROTEIN FLIN"/>
    <property type="match status" value="1"/>
</dbReference>
<dbReference type="InterPro" id="IPR007597">
    <property type="entry name" value="CheC"/>
</dbReference>
<dbReference type="InterPro" id="IPR001172">
    <property type="entry name" value="FliN_T3SS_HrcQb"/>
</dbReference>
<feature type="domain" description="CheC-like protein" evidence="9">
    <location>
        <begin position="9"/>
        <end position="45"/>
    </location>
</feature>
<keyword evidence="10" id="KW-0966">Cell projection</keyword>
<gene>
    <name evidence="10" type="primary">fliN</name>
    <name evidence="10" type="ORF">H9841_08670</name>
</gene>
<dbReference type="InterPro" id="IPR001543">
    <property type="entry name" value="FliN-like_C"/>
</dbReference>
<feature type="domain" description="CheC-like protein" evidence="9">
    <location>
        <begin position="107"/>
        <end position="140"/>
    </location>
</feature>
<feature type="compositionally biased region" description="Low complexity" evidence="7">
    <location>
        <begin position="318"/>
        <end position="339"/>
    </location>
</feature>
<dbReference type="EMBL" id="DXDX01000157">
    <property type="protein sequence ID" value="HIY21957.1"/>
    <property type="molecule type" value="Genomic_DNA"/>
</dbReference>
<dbReference type="Proteomes" id="UP000823868">
    <property type="component" value="Unassembled WGS sequence"/>
</dbReference>
<evidence type="ECO:0000256" key="3">
    <source>
        <dbReference type="ARBA" id="ARBA00022475"/>
    </source>
</evidence>
<feature type="compositionally biased region" description="Pro residues" evidence="7">
    <location>
        <begin position="208"/>
        <end position="218"/>
    </location>
</feature>
<dbReference type="Gene3D" id="2.30.330.10">
    <property type="entry name" value="SpoA-like"/>
    <property type="match status" value="1"/>
</dbReference>
<dbReference type="SUPFAM" id="SSF103039">
    <property type="entry name" value="CheC-like"/>
    <property type="match status" value="1"/>
</dbReference>
<comment type="subcellular location">
    <subcellularLocation>
        <location evidence="1">Cell membrane</location>
        <topology evidence="1">Peripheral membrane protein</topology>
        <orientation evidence="1">Cytoplasmic side</orientation>
    </subcellularLocation>
</comment>
<comment type="similarity">
    <text evidence="2">Belongs to the FliN/MopA/SpaO family.</text>
</comment>
<keyword evidence="6" id="KW-0472">Membrane</keyword>
<dbReference type="PANTHER" id="PTHR43484">
    <property type="match status" value="1"/>
</dbReference>
<keyword evidence="10" id="KW-0969">Cilium</keyword>
<evidence type="ECO:0000256" key="5">
    <source>
        <dbReference type="ARBA" id="ARBA00022779"/>
    </source>
</evidence>
<keyword evidence="3" id="KW-1003">Cell membrane</keyword>
<feature type="domain" description="Flagellar motor switch protein FliN-like C-terminal" evidence="8">
    <location>
        <begin position="393"/>
        <end position="463"/>
    </location>
</feature>
<protein>
    <submittedName>
        <fullName evidence="10">Flagellar motor switch protein FliN</fullName>
    </submittedName>
</protein>
<proteinExistence type="inferred from homology"/>
<dbReference type="GO" id="GO:0071973">
    <property type="term" value="P:bacterial-type flagellum-dependent cell motility"/>
    <property type="evidence" value="ECO:0007669"/>
    <property type="project" value="InterPro"/>
</dbReference>
<evidence type="ECO:0000256" key="6">
    <source>
        <dbReference type="ARBA" id="ARBA00023136"/>
    </source>
</evidence>
<dbReference type="InterPro" id="IPR012826">
    <property type="entry name" value="FliN"/>
</dbReference>
<keyword evidence="5" id="KW-0283">Flagellar rotation</keyword>